<evidence type="ECO:0000313" key="1">
    <source>
        <dbReference type="EMBL" id="KAH7266263.1"/>
    </source>
</evidence>
<comment type="caution">
    <text evidence="1">The sequence shown here is derived from an EMBL/GenBank/DDBJ whole genome shotgun (WGS) entry which is preliminary data.</text>
</comment>
<dbReference type="Proteomes" id="UP000736672">
    <property type="component" value="Unassembled WGS sequence"/>
</dbReference>
<name>A0A9P9KLC6_FUSSL</name>
<keyword evidence="2" id="KW-1185">Reference proteome</keyword>
<reference evidence="1" key="1">
    <citation type="journal article" date="2021" name="Nat. Commun.">
        <title>Genetic determinants of endophytism in the Arabidopsis root mycobiome.</title>
        <authorList>
            <person name="Mesny F."/>
            <person name="Miyauchi S."/>
            <person name="Thiergart T."/>
            <person name="Pickel B."/>
            <person name="Atanasova L."/>
            <person name="Karlsson M."/>
            <person name="Huettel B."/>
            <person name="Barry K.W."/>
            <person name="Haridas S."/>
            <person name="Chen C."/>
            <person name="Bauer D."/>
            <person name="Andreopoulos W."/>
            <person name="Pangilinan J."/>
            <person name="LaButti K."/>
            <person name="Riley R."/>
            <person name="Lipzen A."/>
            <person name="Clum A."/>
            <person name="Drula E."/>
            <person name="Henrissat B."/>
            <person name="Kohler A."/>
            <person name="Grigoriev I.V."/>
            <person name="Martin F.M."/>
            <person name="Hacquard S."/>
        </authorList>
    </citation>
    <scope>NUCLEOTIDE SEQUENCE</scope>
    <source>
        <strain evidence="1">FSSC 5 MPI-SDFR-AT-0091</strain>
    </source>
</reference>
<sequence>MLLSTPLSVDASTPNGRMALELKGSLRPETNRRPFRYVPFRNQGRNSPFGGQSLRVCRLDQDIRRRIRGCRSRVSHFKDPEPCHAMPWQAVQASSTGKVKRMLSVFDQGTSISPGPIEPACHHWCCQSALLARQTSRMMLCLDVYCCFSPPAASIQGHDPSDQQTSTPAAGRISLMQETRWPIWHLESVAGRRQGQSTFDVTS</sequence>
<organism evidence="1 2">
    <name type="scientific">Fusarium solani</name>
    <name type="common">Filamentous fungus</name>
    <dbReference type="NCBI Taxonomy" id="169388"/>
    <lineage>
        <taxon>Eukaryota</taxon>
        <taxon>Fungi</taxon>
        <taxon>Dikarya</taxon>
        <taxon>Ascomycota</taxon>
        <taxon>Pezizomycotina</taxon>
        <taxon>Sordariomycetes</taxon>
        <taxon>Hypocreomycetidae</taxon>
        <taxon>Hypocreales</taxon>
        <taxon>Nectriaceae</taxon>
        <taxon>Fusarium</taxon>
        <taxon>Fusarium solani species complex</taxon>
    </lineage>
</organism>
<accession>A0A9P9KLC6</accession>
<evidence type="ECO:0000313" key="2">
    <source>
        <dbReference type="Proteomes" id="UP000736672"/>
    </source>
</evidence>
<dbReference type="EMBL" id="JAGTJS010000006">
    <property type="protein sequence ID" value="KAH7266263.1"/>
    <property type="molecule type" value="Genomic_DNA"/>
</dbReference>
<gene>
    <name evidence="1" type="ORF">B0J15DRAFT_242791</name>
</gene>
<dbReference type="AlphaFoldDB" id="A0A9P9KLC6"/>
<proteinExistence type="predicted"/>
<protein>
    <submittedName>
        <fullName evidence="1">Uncharacterized protein</fullName>
    </submittedName>
</protein>